<sequence>MNLLPILLFAALVVYLLALVVLSSKWKRIKATKEPVQGGVDYPVTLLVPFRNERENIDKLLGNLANLSYPNLQIILIDDHSEDGGEKLVEEWISTEKKHNFKLISNQGRGKKAALEQGVVMANANIILTTDADCALSADWVQNMLMAFDDPSVQMVAGPIMTKGGNRIFDHFQQIDWAGILLMTNFFFSIKKPIMCSAANMGYRKEVFYHVKGYQGNHGNLSGDDSFLLEKVYQRFGPQAIRYLPESNVLVKTNPASSPRRFLAQRARWASKWNKHQFWQNAGGAMLSAVLSFASICSVLLILAGPTGVGMFALYWFLKLIFEYFVLGRVLKTYEIKPSIGYFIVASICHPIYVVAVAFLSFFVKTSWKGRK</sequence>
<keyword evidence="4" id="KW-0472">Membrane</keyword>
<dbReference type="KEGG" id="echi:FKX85_00420"/>
<organism evidence="6 7">
    <name type="scientific">Echinicola soli</name>
    <dbReference type="NCBI Taxonomy" id="2591634"/>
    <lineage>
        <taxon>Bacteria</taxon>
        <taxon>Pseudomonadati</taxon>
        <taxon>Bacteroidota</taxon>
        <taxon>Cytophagia</taxon>
        <taxon>Cytophagales</taxon>
        <taxon>Cyclobacteriaceae</taxon>
        <taxon>Echinicola</taxon>
    </lineage>
</organism>
<feature type="transmembrane region" description="Helical" evidence="4">
    <location>
        <begin position="282"/>
        <end position="303"/>
    </location>
</feature>
<comment type="similarity">
    <text evidence="1">Belongs to the glycosyltransferase 2 family.</text>
</comment>
<dbReference type="PANTHER" id="PTHR43630:SF1">
    <property type="entry name" value="POLY-BETA-1,6-N-ACETYL-D-GLUCOSAMINE SYNTHASE"/>
    <property type="match status" value="1"/>
</dbReference>
<protein>
    <submittedName>
        <fullName evidence="6">Glycosyltransferase</fullName>
    </submittedName>
</protein>
<proteinExistence type="inferred from homology"/>
<dbReference type="OrthoDB" id="9805625at2"/>
<dbReference type="InterPro" id="IPR029044">
    <property type="entry name" value="Nucleotide-diphossugar_trans"/>
</dbReference>
<gene>
    <name evidence="6" type="ORF">FKX85_00420</name>
</gene>
<keyword evidence="2" id="KW-0328">Glycosyltransferase</keyword>
<dbReference type="Proteomes" id="UP000316614">
    <property type="component" value="Chromosome"/>
</dbReference>
<reference evidence="6 7" key="1">
    <citation type="submission" date="2019-06" db="EMBL/GenBank/DDBJ databases">
        <title>Echinicola alkalisoli sp. nov. isolated from saline soil.</title>
        <authorList>
            <person name="Sun J.-Q."/>
            <person name="Xu L."/>
        </authorList>
    </citation>
    <scope>NUCLEOTIDE SEQUENCE [LARGE SCALE GENOMIC DNA]</scope>
    <source>
        <strain evidence="6 7">LN3S3</strain>
    </source>
</reference>
<evidence type="ECO:0000313" key="7">
    <source>
        <dbReference type="Proteomes" id="UP000316614"/>
    </source>
</evidence>
<keyword evidence="4" id="KW-0812">Transmembrane</keyword>
<feature type="transmembrane region" description="Helical" evidence="4">
    <location>
        <begin position="6"/>
        <end position="23"/>
    </location>
</feature>
<evidence type="ECO:0000256" key="1">
    <source>
        <dbReference type="ARBA" id="ARBA00006739"/>
    </source>
</evidence>
<dbReference type="PANTHER" id="PTHR43630">
    <property type="entry name" value="POLY-BETA-1,6-N-ACETYL-D-GLUCOSAMINE SYNTHASE"/>
    <property type="match status" value="1"/>
</dbReference>
<evidence type="ECO:0000256" key="2">
    <source>
        <dbReference type="ARBA" id="ARBA00022676"/>
    </source>
</evidence>
<keyword evidence="4" id="KW-1133">Transmembrane helix</keyword>
<keyword evidence="3 6" id="KW-0808">Transferase</keyword>
<dbReference type="Gene3D" id="3.90.550.10">
    <property type="entry name" value="Spore Coat Polysaccharide Biosynthesis Protein SpsA, Chain A"/>
    <property type="match status" value="1"/>
</dbReference>
<feature type="domain" description="Glycosyltransferase 2-like" evidence="5">
    <location>
        <begin position="46"/>
        <end position="210"/>
    </location>
</feature>
<evidence type="ECO:0000256" key="4">
    <source>
        <dbReference type="SAM" id="Phobius"/>
    </source>
</evidence>
<dbReference type="Pfam" id="PF00535">
    <property type="entry name" value="Glycos_transf_2"/>
    <property type="match status" value="1"/>
</dbReference>
<dbReference type="RefSeq" id="WP_141612866.1">
    <property type="nucleotide sequence ID" value="NZ_CP041253.1"/>
</dbReference>
<feature type="transmembrane region" description="Helical" evidence="4">
    <location>
        <begin position="339"/>
        <end position="364"/>
    </location>
</feature>
<dbReference type="InterPro" id="IPR001173">
    <property type="entry name" value="Glyco_trans_2-like"/>
</dbReference>
<evidence type="ECO:0000313" key="6">
    <source>
        <dbReference type="EMBL" id="QDH77584.1"/>
    </source>
</evidence>
<accession>A0A514CD56</accession>
<dbReference type="EMBL" id="CP041253">
    <property type="protein sequence ID" value="QDH77584.1"/>
    <property type="molecule type" value="Genomic_DNA"/>
</dbReference>
<dbReference type="SUPFAM" id="SSF53448">
    <property type="entry name" value="Nucleotide-diphospho-sugar transferases"/>
    <property type="match status" value="1"/>
</dbReference>
<dbReference type="GO" id="GO:0016757">
    <property type="term" value="F:glycosyltransferase activity"/>
    <property type="evidence" value="ECO:0007669"/>
    <property type="project" value="UniProtKB-KW"/>
</dbReference>
<dbReference type="AlphaFoldDB" id="A0A514CD56"/>
<evidence type="ECO:0000256" key="3">
    <source>
        <dbReference type="ARBA" id="ARBA00022679"/>
    </source>
</evidence>
<evidence type="ECO:0000259" key="5">
    <source>
        <dbReference type="Pfam" id="PF00535"/>
    </source>
</evidence>
<keyword evidence="7" id="KW-1185">Reference proteome</keyword>
<name>A0A514CD56_9BACT</name>
<feature type="transmembrane region" description="Helical" evidence="4">
    <location>
        <begin position="309"/>
        <end position="327"/>
    </location>
</feature>